<dbReference type="Proteomes" id="UP000076722">
    <property type="component" value="Unassembled WGS sequence"/>
</dbReference>
<dbReference type="EMBL" id="KV419465">
    <property type="protein sequence ID" value="KZS86838.1"/>
    <property type="molecule type" value="Genomic_DNA"/>
</dbReference>
<protein>
    <submittedName>
        <fullName evidence="1">Uncharacterized protein</fullName>
    </submittedName>
</protein>
<evidence type="ECO:0000313" key="1">
    <source>
        <dbReference type="EMBL" id="KZS86838.1"/>
    </source>
</evidence>
<name>A0A164MM10_9AGAM</name>
<evidence type="ECO:0000313" key="2">
    <source>
        <dbReference type="Proteomes" id="UP000076722"/>
    </source>
</evidence>
<reference evidence="1 2" key="1">
    <citation type="journal article" date="2016" name="Mol. Biol. Evol.">
        <title>Comparative Genomics of Early-Diverging Mushroom-Forming Fungi Provides Insights into the Origins of Lignocellulose Decay Capabilities.</title>
        <authorList>
            <person name="Nagy L.G."/>
            <person name="Riley R."/>
            <person name="Tritt A."/>
            <person name="Adam C."/>
            <person name="Daum C."/>
            <person name="Floudas D."/>
            <person name="Sun H."/>
            <person name="Yadav J.S."/>
            <person name="Pangilinan J."/>
            <person name="Larsson K.H."/>
            <person name="Matsuura K."/>
            <person name="Barry K."/>
            <person name="Labutti K."/>
            <person name="Kuo R."/>
            <person name="Ohm R.A."/>
            <person name="Bhattacharya S.S."/>
            <person name="Shirouzu T."/>
            <person name="Yoshinaga Y."/>
            <person name="Martin F.M."/>
            <person name="Grigoriev I.V."/>
            <person name="Hibbett D.S."/>
        </authorList>
    </citation>
    <scope>NUCLEOTIDE SEQUENCE [LARGE SCALE GENOMIC DNA]</scope>
    <source>
        <strain evidence="1 2">HHB9708</strain>
    </source>
</reference>
<organism evidence="1 2">
    <name type="scientific">Sistotremastrum niveocremeum HHB9708</name>
    <dbReference type="NCBI Taxonomy" id="1314777"/>
    <lineage>
        <taxon>Eukaryota</taxon>
        <taxon>Fungi</taxon>
        <taxon>Dikarya</taxon>
        <taxon>Basidiomycota</taxon>
        <taxon>Agaricomycotina</taxon>
        <taxon>Agaricomycetes</taxon>
        <taxon>Sistotremastrales</taxon>
        <taxon>Sistotremastraceae</taxon>
        <taxon>Sertulicium</taxon>
        <taxon>Sertulicium niveocremeum</taxon>
    </lineage>
</organism>
<sequence length="375" mass="42821">MPSLFEDQINDFNGHFQLVEAADASEEGGRGEQEREGDSLGAFSEAGGWMFGRCGAPDSDYSGALMGRRSPGDSGEALVPPRFSFRKQRSLRGPSGERSQSDLIGGLLQMHSDFKPQQYRIEGSISTRSKYLQVRVTLFPRVPMFSTRLRVYSYCGLQQVDPFLDRQPVTAERLIDLIIDMVGALAQGLSGLISQGFKRNREDWFAFAQDLTQFMVHVNECIQQSPHLAVVNRLEEFTTEVDAIFAEIVKVLRRNKAERFMQVKADREMLETYKIRLKDQRDQLHTILLTQIMQMVKDTPNIIGSMEQSFLWLLTERHNSDLEDMRKDIRGLIKSHVISSKIADEVVARLSRLAQELSFDRYERFKRTAKRGLSV</sequence>
<accession>A0A164MM10</accession>
<dbReference type="AlphaFoldDB" id="A0A164MM10"/>
<keyword evidence="2" id="KW-1185">Reference proteome</keyword>
<proteinExistence type="predicted"/>
<gene>
    <name evidence="1" type="ORF">SISNIDRAFT_471436</name>
</gene>